<reference evidence="4" key="1">
    <citation type="submission" date="2015-07" db="EMBL/GenBank/DDBJ databases">
        <title>The genome of Habropoda laboriosa.</title>
        <authorList>
            <person name="Pan H."/>
            <person name="Kapheim K."/>
        </authorList>
    </citation>
    <scope>NUCLEOTIDE SEQUENCE [LARGE SCALE GENOMIC DNA]</scope>
</reference>
<dbReference type="Proteomes" id="UP000053825">
    <property type="component" value="Unassembled WGS sequence"/>
</dbReference>
<accession>A0A0L7QJA2</accession>
<dbReference type="STRING" id="597456.A0A0L7QJA2"/>
<dbReference type="InterPro" id="IPR042120">
    <property type="entry name" value="MutL_C_dimsub"/>
</dbReference>
<dbReference type="InterPro" id="IPR037198">
    <property type="entry name" value="MutL_C_sf"/>
</dbReference>
<dbReference type="Gene3D" id="3.30.565.10">
    <property type="entry name" value="Histidine kinase-like ATPase, C-terminal domain"/>
    <property type="match status" value="1"/>
</dbReference>
<dbReference type="GO" id="GO:0140664">
    <property type="term" value="F:ATP-dependent DNA damage sensor activity"/>
    <property type="evidence" value="ECO:0007669"/>
    <property type="project" value="InterPro"/>
</dbReference>
<comment type="caution">
    <text evidence="3">The sequence shown here is derived from an EMBL/GenBank/DDBJ whole genome shotgun (WGS) entry which is preliminary data.</text>
</comment>
<feature type="non-terminal residue" evidence="3">
    <location>
        <position position="1"/>
    </location>
</feature>
<dbReference type="SMART" id="SM00853">
    <property type="entry name" value="MutL_C"/>
    <property type="match status" value="1"/>
</dbReference>
<dbReference type="InterPro" id="IPR036890">
    <property type="entry name" value="HATPase_C_sf"/>
</dbReference>
<protein>
    <submittedName>
        <fullName evidence="3">DNA mismatch repair protein mutL</fullName>
    </submittedName>
</protein>
<dbReference type="GO" id="GO:0006298">
    <property type="term" value="P:mismatch repair"/>
    <property type="evidence" value="ECO:0007669"/>
    <property type="project" value="InterPro"/>
</dbReference>
<comment type="similarity">
    <text evidence="1">Belongs to the DNA mismatch repair MutL/HexB family.</text>
</comment>
<dbReference type="PANTHER" id="PTHR10073:SF47">
    <property type="entry name" value="DNA MISMATCH REPAIR PROTEIN MLH3"/>
    <property type="match status" value="1"/>
</dbReference>
<dbReference type="OrthoDB" id="429932at2759"/>
<dbReference type="SUPFAM" id="SSF55874">
    <property type="entry name" value="ATPase domain of HSP90 chaperone/DNA topoisomerase II/histidine kinase"/>
    <property type="match status" value="1"/>
</dbReference>
<gene>
    <name evidence="3" type="ORF">WH47_09229</name>
</gene>
<keyword evidence="4" id="KW-1185">Reference proteome</keyword>
<dbReference type="GO" id="GO:0005524">
    <property type="term" value="F:ATP binding"/>
    <property type="evidence" value="ECO:0007669"/>
    <property type="project" value="InterPro"/>
</dbReference>
<feature type="domain" description="MutL C-terminal dimerisation" evidence="2">
    <location>
        <begin position="388"/>
        <end position="551"/>
    </location>
</feature>
<dbReference type="GO" id="GO:0016887">
    <property type="term" value="F:ATP hydrolysis activity"/>
    <property type="evidence" value="ECO:0007669"/>
    <property type="project" value="InterPro"/>
</dbReference>
<name>A0A0L7QJA2_9HYME</name>
<dbReference type="Gene3D" id="3.30.1540.20">
    <property type="entry name" value="MutL, C-terminal domain, dimerisation subdomain"/>
    <property type="match status" value="1"/>
</dbReference>
<proteinExistence type="inferred from homology"/>
<sequence length="616" mass="71494">VSNSLNANATSIAIRIHGVERKIQVIDNGVGIHRKHLEIIAEYNGQSFLNCWNMQDICNQRKQTLINIRKLSDAMLITSRYYNSSKTYLKVFKICHDTNIVKIERRPSQGTTVSIYGLHELSLKKWDIPTMYYLVANIAIVNPQVSFSIRDDHKKEVIMIITKPHDPINIFKLLYNREVLLREIWCIKCTRKSDIKFCAYIGLADVNFAAMQNMFLNNKPVHCPLILQVVSATFMNSLQLFKKIQYEQFLKRDNVFILLYIWCTEYIFTIENGKRTLILPNVQSLLQNIKSKILNIFTKNNMPLSICDSKCKNNIEEGLKNNVTHFAANITQLFTPVSQINKETIILTLSEWSNWSYRNTSNMKQFRNKSLTFYKHFDFLPKKLHKLLRGQMNNEMIAGLIIKDDIRMLLIMDQHAIHERIRYEHLLYKYKSQIRNQLFSIKLKDPITIELSVDSCNLLLSNKVALKKYGVTFNVINNDTAIVSAIPECLKKNKYHYDEIKLKINVANLLTELLQSFTIYGSYQSNNLPLTILNAIAMEACHGAIKFGDPLTLKDCKWLLKLLSQTKIPTQCAHGRPSIVPLLELTDSEKRYKKIVQVANTYFIKQKYLLFINSFA</sequence>
<dbReference type="Gene3D" id="3.30.1370.100">
    <property type="entry name" value="MutL, C-terminal domain, regulatory subdomain"/>
    <property type="match status" value="1"/>
</dbReference>
<dbReference type="InterPro" id="IPR042121">
    <property type="entry name" value="MutL_C_regsub"/>
</dbReference>
<organism evidence="3 4">
    <name type="scientific">Habropoda laboriosa</name>
    <dbReference type="NCBI Taxonomy" id="597456"/>
    <lineage>
        <taxon>Eukaryota</taxon>
        <taxon>Metazoa</taxon>
        <taxon>Ecdysozoa</taxon>
        <taxon>Arthropoda</taxon>
        <taxon>Hexapoda</taxon>
        <taxon>Insecta</taxon>
        <taxon>Pterygota</taxon>
        <taxon>Neoptera</taxon>
        <taxon>Endopterygota</taxon>
        <taxon>Hymenoptera</taxon>
        <taxon>Apocrita</taxon>
        <taxon>Aculeata</taxon>
        <taxon>Apoidea</taxon>
        <taxon>Anthophila</taxon>
        <taxon>Apidae</taxon>
        <taxon>Habropoda</taxon>
    </lineage>
</organism>
<dbReference type="EMBL" id="LHQN01028213">
    <property type="protein sequence ID" value="KOC58708.1"/>
    <property type="molecule type" value="Genomic_DNA"/>
</dbReference>
<dbReference type="SUPFAM" id="SSF118116">
    <property type="entry name" value="DNA mismatch repair protein MutL"/>
    <property type="match status" value="1"/>
</dbReference>
<evidence type="ECO:0000313" key="3">
    <source>
        <dbReference type="EMBL" id="KOC58708.1"/>
    </source>
</evidence>
<dbReference type="AlphaFoldDB" id="A0A0L7QJA2"/>
<evidence type="ECO:0000256" key="1">
    <source>
        <dbReference type="ARBA" id="ARBA00006082"/>
    </source>
</evidence>
<dbReference type="PANTHER" id="PTHR10073">
    <property type="entry name" value="DNA MISMATCH REPAIR PROTEIN MLH, PMS, MUTL"/>
    <property type="match status" value="1"/>
</dbReference>
<dbReference type="InterPro" id="IPR038973">
    <property type="entry name" value="MutL/Mlh/Pms-like"/>
</dbReference>
<dbReference type="InterPro" id="IPR014790">
    <property type="entry name" value="MutL_C"/>
</dbReference>
<evidence type="ECO:0000313" key="4">
    <source>
        <dbReference type="Proteomes" id="UP000053825"/>
    </source>
</evidence>
<dbReference type="GO" id="GO:0032300">
    <property type="term" value="C:mismatch repair complex"/>
    <property type="evidence" value="ECO:0007669"/>
    <property type="project" value="InterPro"/>
</dbReference>
<dbReference type="Pfam" id="PF08676">
    <property type="entry name" value="MutL_C"/>
    <property type="match status" value="1"/>
</dbReference>
<evidence type="ECO:0000259" key="2">
    <source>
        <dbReference type="SMART" id="SM00853"/>
    </source>
</evidence>